<feature type="region of interest" description="Disordered" evidence="1">
    <location>
        <begin position="60"/>
        <end position="81"/>
    </location>
</feature>
<evidence type="ECO:0008006" key="4">
    <source>
        <dbReference type="Google" id="ProtNLM"/>
    </source>
</evidence>
<name>A0A080ZBA4_PHYNI</name>
<evidence type="ECO:0000313" key="3">
    <source>
        <dbReference type="Proteomes" id="UP000028582"/>
    </source>
</evidence>
<reference evidence="2 3" key="1">
    <citation type="submission" date="2013-11" db="EMBL/GenBank/DDBJ databases">
        <title>The Genome Sequence of Phytophthora parasitica P1976.</title>
        <authorList>
            <consortium name="The Broad Institute Genomics Platform"/>
            <person name="Russ C."/>
            <person name="Tyler B."/>
            <person name="Panabieres F."/>
            <person name="Shan W."/>
            <person name="Tripathy S."/>
            <person name="Grunwald N."/>
            <person name="Machado M."/>
            <person name="Johnson C.S."/>
            <person name="Walker B."/>
            <person name="Young S."/>
            <person name="Zeng Q."/>
            <person name="Gargeya S."/>
            <person name="Fitzgerald M."/>
            <person name="Haas B."/>
            <person name="Abouelleil A."/>
            <person name="Allen A.W."/>
            <person name="Alvarado L."/>
            <person name="Arachchi H.M."/>
            <person name="Berlin A.M."/>
            <person name="Chapman S.B."/>
            <person name="Gainer-Dewar J."/>
            <person name="Goldberg J."/>
            <person name="Griggs A."/>
            <person name="Gujja S."/>
            <person name="Hansen M."/>
            <person name="Howarth C."/>
            <person name="Imamovic A."/>
            <person name="Ireland A."/>
            <person name="Larimer J."/>
            <person name="McCowan C."/>
            <person name="Murphy C."/>
            <person name="Pearson M."/>
            <person name="Poon T.W."/>
            <person name="Priest M."/>
            <person name="Roberts A."/>
            <person name="Saif S."/>
            <person name="Shea T."/>
            <person name="Sisk P."/>
            <person name="Sykes S."/>
            <person name="Wortman J."/>
            <person name="Nusbaum C."/>
            <person name="Birren B."/>
        </authorList>
    </citation>
    <scope>NUCLEOTIDE SEQUENCE [LARGE SCALE GENOMIC DNA]</scope>
    <source>
        <strain evidence="2 3">P1976</strain>
    </source>
</reference>
<organism evidence="2 3">
    <name type="scientific">Phytophthora nicotianae P1976</name>
    <dbReference type="NCBI Taxonomy" id="1317066"/>
    <lineage>
        <taxon>Eukaryota</taxon>
        <taxon>Sar</taxon>
        <taxon>Stramenopiles</taxon>
        <taxon>Oomycota</taxon>
        <taxon>Peronosporomycetes</taxon>
        <taxon>Peronosporales</taxon>
        <taxon>Peronosporaceae</taxon>
        <taxon>Phytophthora</taxon>
    </lineage>
</organism>
<protein>
    <recommendedName>
        <fullName evidence="4">START domain-containing protein</fullName>
    </recommendedName>
</protein>
<gene>
    <name evidence="2" type="ORF">F444_18458</name>
</gene>
<dbReference type="OrthoDB" id="100847at2759"/>
<dbReference type="AlphaFoldDB" id="A0A080ZBA4"/>
<proteinExistence type="predicted"/>
<evidence type="ECO:0000256" key="1">
    <source>
        <dbReference type="SAM" id="MobiDB-lite"/>
    </source>
</evidence>
<accession>A0A080ZBA4</accession>
<dbReference type="EMBL" id="ANJA01003366">
    <property type="protein sequence ID" value="ETO63915.1"/>
    <property type="molecule type" value="Genomic_DNA"/>
</dbReference>
<sequence length="409" mass="46777">MDRCWGISATADEGSSTARKTMEYSTVPRALGKRHASIIPVGLDEVLESENAAANITRLGSSEEATAKPRRTRKHRKSTHVARKEEKERLLNEMAILNAQLESLKQQAMASMDHVDQETTRSIQVGRKLRYTVHRNQQKFGEVASIMSEISLCNAQAGSPLHDKITLKRDQESRRKLLRELKASKISKGEHFLRLRRPNTNLRNICDEGRRFEMGNGDFFSERLSITQLKDARSVKQIYDLLVFYYSNIEISISEKIGHITVRLDDDAGSKSIIQNRLRSTTIDDLKVESNTIIFAQFYEQREGDYGVIVLDYVEDDEKYPYQRSECLRKDVVAVMEVRECPQSTKDDGKTTVVLTRWVQNKLRRPEFPVSIKHWNGLCEKMDMFVKTVQLSLAEDLHIEALGLGMPGN</sequence>
<feature type="compositionally biased region" description="Basic residues" evidence="1">
    <location>
        <begin position="68"/>
        <end position="81"/>
    </location>
</feature>
<dbReference type="Proteomes" id="UP000028582">
    <property type="component" value="Unassembled WGS sequence"/>
</dbReference>
<evidence type="ECO:0000313" key="2">
    <source>
        <dbReference type="EMBL" id="ETO63915.1"/>
    </source>
</evidence>
<comment type="caution">
    <text evidence="2">The sequence shown here is derived from an EMBL/GenBank/DDBJ whole genome shotgun (WGS) entry which is preliminary data.</text>
</comment>